<evidence type="ECO:0000313" key="1">
    <source>
        <dbReference type="EMBL" id="RHY23333.1"/>
    </source>
</evidence>
<reference evidence="1 2" key="1">
    <citation type="submission" date="2018-08" db="EMBL/GenBank/DDBJ databases">
        <title>Aphanomyces genome sequencing and annotation.</title>
        <authorList>
            <person name="Minardi D."/>
            <person name="Oidtmann B."/>
            <person name="Van Der Giezen M."/>
            <person name="Studholme D.J."/>
        </authorList>
    </citation>
    <scope>NUCLEOTIDE SEQUENCE [LARGE SCALE GENOMIC DNA]</scope>
    <source>
        <strain evidence="1 2">NJM0002</strain>
    </source>
</reference>
<dbReference type="Proteomes" id="UP000285060">
    <property type="component" value="Unassembled WGS sequence"/>
</dbReference>
<gene>
    <name evidence="1" type="ORF">DYB32_009232</name>
</gene>
<dbReference type="AlphaFoldDB" id="A0A3R6VFI3"/>
<keyword evidence="2" id="KW-1185">Reference proteome</keyword>
<name>A0A3R6VFI3_9STRA</name>
<evidence type="ECO:0000313" key="2">
    <source>
        <dbReference type="Proteomes" id="UP000285060"/>
    </source>
</evidence>
<accession>A0A3R6VFI3</accession>
<organism evidence="1 2">
    <name type="scientific">Aphanomyces invadans</name>
    <dbReference type="NCBI Taxonomy" id="157072"/>
    <lineage>
        <taxon>Eukaryota</taxon>
        <taxon>Sar</taxon>
        <taxon>Stramenopiles</taxon>
        <taxon>Oomycota</taxon>
        <taxon>Saprolegniomycetes</taxon>
        <taxon>Saprolegniales</taxon>
        <taxon>Verrucalvaceae</taxon>
        <taxon>Aphanomyces</taxon>
    </lineage>
</organism>
<dbReference type="EMBL" id="QUSY01001859">
    <property type="protein sequence ID" value="RHY23333.1"/>
    <property type="molecule type" value="Genomic_DNA"/>
</dbReference>
<dbReference type="VEuPathDB" id="FungiDB:H310_13721"/>
<dbReference type="VEuPathDB" id="FungiDB:H310_13730"/>
<protein>
    <submittedName>
        <fullName evidence="1">Uncharacterized protein</fullName>
    </submittedName>
</protein>
<sequence length="374" mass="41057">MAVFHDTDASPMDQRFAAMKGLPTPVQDEYPMLISCKSAAATFPLQILLDCLAAGYQPNAWIDAKPHCRNFKRIKNVGIGFTCTDRDHLYWVDVLLTDDTSPSDIWEYFMLHGDQPVLLQSSLSKNAIHSRHITVYFSSQRVPACLLLGPDDPIREITVWSHVCIITHKLSKFNCVTPPSLIQRTQGPRHPPCPRFFARPVHRYPPWPGSGTLSPMRQRTSHSRRAVIANYPAPLSGAIAVDATLSQAPGALEFSFPPGYNMYSVLSCPPHAEGIPPLLNITVSATPGLIPSLPLDTSSISLPDHDLPSLNTDVESTTVSSFIAAFLQDYASMDDPTRSLALVQAHPGFLSSLFDAHEPTNFETVEGKLPGHAL</sequence>
<proteinExistence type="predicted"/>
<comment type="caution">
    <text evidence="1">The sequence shown here is derived from an EMBL/GenBank/DDBJ whole genome shotgun (WGS) entry which is preliminary data.</text>
</comment>